<protein>
    <submittedName>
        <fullName evidence="10">TonB-dependent receptor</fullName>
    </submittedName>
</protein>
<evidence type="ECO:0000259" key="9">
    <source>
        <dbReference type="Pfam" id="PF07715"/>
    </source>
</evidence>
<dbReference type="GO" id="GO:0009279">
    <property type="term" value="C:cell outer membrane"/>
    <property type="evidence" value="ECO:0007669"/>
    <property type="project" value="UniProtKB-SubCell"/>
</dbReference>
<keyword evidence="4 7" id="KW-0812">Transmembrane</keyword>
<dbReference type="InterPro" id="IPR008969">
    <property type="entry name" value="CarboxyPept-like_regulatory"/>
</dbReference>
<dbReference type="OrthoDB" id="99480at2"/>
<dbReference type="InterPro" id="IPR039426">
    <property type="entry name" value="TonB-dep_rcpt-like"/>
</dbReference>
<sequence length="735" mass="81869">MRKLLIISLFFLVSPLFAQQFQGRVVDENKSGIPEVSIRVVGTNKYAKTDFNGNFKIDKVNKGDILSFNMLGFSSQLIVFNEETASEIVLTEAFISLDGVEVRPEMDAMQVFADVNIEVNPVNSSQDLLRMVPGLFTGQHAGGGKAEQIFLRGFDIDHGTDLNISVDGMPVNMVSHAHGQGYSDLHFVIPETVEGIEFSKGSYNADQGNFATAGSVSFKTKERIDKSSVSVEYGSFNHKRALGLFNLVADRSAQSQAYIASEYIYSDGPFVSPQNFNRFNVMGKWNNQISSTEKLVVAGSYFGSKWDASGQIPERAVASGLISRFGAIDDTEGGNTSRTNASVSYYKSFGNNTTLESRAFYTNYDFLLFSNFTFFAENPINGDQIKQAENRNLLGFETSFSKEFNGFTLNTNGGIRSDFIRDNELTRTENKTTVLSRVYYGNIDETNTYLNLNTVFKFGNFSMIPGLRVDHFYFNYNDKLSNDGIGNTEQSFLVSPKLSFILQPSPETQFFLKTGTGYHSNDSRAVIFKNNNQVLPRSYGADLGTVLKINKRILLNATLWALNLDQEFVYVGDEGIVEPSGKTNRLGADLGLRAQITDRLFFDSDITYSYARSSEEPKGENYIPLAPALTFTGGLAITNWKGFSGGIKTRVLGKRPANEDYSITAEGYFITDANVNYEFGKWRLGFNIQNLFNSSWNETQFATTSKLFNEVNPVEEIHFTPGAPFSLRTSISLRF</sequence>
<evidence type="ECO:0000256" key="1">
    <source>
        <dbReference type="ARBA" id="ARBA00004571"/>
    </source>
</evidence>
<dbReference type="GO" id="GO:0044718">
    <property type="term" value="P:siderophore transmembrane transport"/>
    <property type="evidence" value="ECO:0007669"/>
    <property type="project" value="TreeGrafter"/>
</dbReference>
<feature type="domain" description="TonB-dependent receptor plug" evidence="9">
    <location>
        <begin position="108"/>
        <end position="214"/>
    </location>
</feature>
<keyword evidence="3 7" id="KW-1134">Transmembrane beta strand</keyword>
<keyword evidence="11" id="KW-1185">Reference proteome</keyword>
<name>A0A2Z4GGV6_9BACT</name>
<dbReference type="AlphaFoldDB" id="A0A2Z4GGV6"/>
<evidence type="ECO:0000256" key="5">
    <source>
        <dbReference type="ARBA" id="ARBA00023136"/>
    </source>
</evidence>
<evidence type="ECO:0000256" key="6">
    <source>
        <dbReference type="ARBA" id="ARBA00023237"/>
    </source>
</evidence>
<dbReference type="GO" id="GO:0015344">
    <property type="term" value="F:siderophore uptake transmembrane transporter activity"/>
    <property type="evidence" value="ECO:0007669"/>
    <property type="project" value="TreeGrafter"/>
</dbReference>
<dbReference type="RefSeq" id="WP_111373401.1">
    <property type="nucleotide sequence ID" value="NZ_CP029480.1"/>
</dbReference>
<evidence type="ECO:0000256" key="4">
    <source>
        <dbReference type="ARBA" id="ARBA00022692"/>
    </source>
</evidence>
<evidence type="ECO:0000313" key="10">
    <source>
        <dbReference type="EMBL" id="AWW00034.1"/>
    </source>
</evidence>
<evidence type="ECO:0000256" key="2">
    <source>
        <dbReference type="ARBA" id="ARBA00022448"/>
    </source>
</evidence>
<keyword evidence="10" id="KW-0675">Receptor</keyword>
<keyword evidence="8" id="KW-0732">Signal</keyword>
<organism evidence="10 11">
    <name type="scientific">Arcticibacterium luteifluviistationis</name>
    <dbReference type="NCBI Taxonomy" id="1784714"/>
    <lineage>
        <taxon>Bacteria</taxon>
        <taxon>Pseudomonadati</taxon>
        <taxon>Bacteroidota</taxon>
        <taxon>Cytophagia</taxon>
        <taxon>Cytophagales</taxon>
        <taxon>Leadbetterellaceae</taxon>
        <taxon>Arcticibacterium</taxon>
    </lineage>
</organism>
<evidence type="ECO:0000256" key="7">
    <source>
        <dbReference type="PROSITE-ProRule" id="PRU01360"/>
    </source>
</evidence>
<dbReference type="Pfam" id="PF13715">
    <property type="entry name" value="CarbopepD_reg_2"/>
    <property type="match status" value="1"/>
</dbReference>
<dbReference type="SUPFAM" id="SSF49464">
    <property type="entry name" value="Carboxypeptidase regulatory domain-like"/>
    <property type="match status" value="1"/>
</dbReference>
<comment type="subcellular location">
    <subcellularLocation>
        <location evidence="1 7">Cell outer membrane</location>
        <topology evidence="1 7">Multi-pass membrane protein</topology>
    </subcellularLocation>
</comment>
<reference evidence="10 11" key="1">
    <citation type="submission" date="2018-05" db="EMBL/GenBank/DDBJ databases">
        <title>Complete genome sequence of Arcticibacterium luteifluviistationis SM1504T, a cytophagaceae bacterium isolated from Arctic surface seawater.</title>
        <authorList>
            <person name="Li Y."/>
            <person name="Qin Q.-L."/>
        </authorList>
    </citation>
    <scope>NUCLEOTIDE SEQUENCE [LARGE SCALE GENOMIC DNA]</scope>
    <source>
        <strain evidence="10 11">SM1504</strain>
    </source>
</reference>
<comment type="similarity">
    <text evidence="7">Belongs to the TonB-dependent receptor family.</text>
</comment>
<dbReference type="InterPro" id="IPR012910">
    <property type="entry name" value="Plug_dom"/>
</dbReference>
<dbReference type="InterPro" id="IPR037066">
    <property type="entry name" value="Plug_dom_sf"/>
</dbReference>
<accession>A0A2Z4GGV6</accession>
<feature type="chain" id="PRO_5016392725" evidence="8">
    <location>
        <begin position="19"/>
        <end position="735"/>
    </location>
</feature>
<dbReference type="PROSITE" id="PS52016">
    <property type="entry name" value="TONB_DEPENDENT_REC_3"/>
    <property type="match status" value="1"/>
</dbReference>
<dbReference type="InterPro" id="IPR036942">
    <property type="entry name" value="Beta-barrel_TonB_sf"/>
</dbReference>
<dbReference type="Gene3D" id="2.40.170.20">
    <property type="entry name" value="TonB-dependent receptor, beta-barrel domain"/>
    <property type="match status" value="1"/>
</dbReference>
<dbReference type="EMBL" id="CP029480">
    <property type="protein sequence ID" value="AWW00034.1"/>
    <property type="molecule type" value="Genomic_DNA"/>
</dbReference>
<dbReference type="SUPFAM" id="SSF56935">
    <property type="entry name" value="Porins"/>
    <property type="match status" value="1"/>
</dbReference>
<evidence type="ECO:0000313" key="11">
    <source>
        <dbReference type="Proteomes" id="UP000249873"/>
    </source>
</evidence>
<gene>
    <name evidence="10" type="ORF">DJ013_18410</name>
</gene>
<dbReference type="KEGG" id="als:DJ013_18410"/>
<evidence type="ECO:0000256" key="8">
    <source>
        <dbReference type="SAM" id="SignalP"/>
    </source>
</evidence>
<proteinExistence type="inferred from homology"/>
<keyword evidence="6 7" id="KW-0998">Cell outer membrane</keyword>
<keyword evidence="5 7" id="KW-0472">Membrane</keyword>
<dbReference type="Gene3D" id="2.170.130.10">
    <property type="entry name" value="TonB-dependent receptor, plug domain"/>
    <property type="match status" value="1"/>
</dbReference>
<dbReference type="Proteomes" id="UP000249873">
    <property type="component" value="Chromosome"/>
</dbReference>
<dbReference type="Pfam" id="PF07715">
    <property type="entry name" value="Plug"/>
    <property type="match status" value="1"/>
</dbReference>
<keyword evidence="2 7" id="KW-0813">Transport</keyword>
<dbReference type="PANTHER" id="PTHR30069">
    <property type="entry name" value="TONB-DEPENDENT OUTER MEMBRANE RECEPTOR"/>
    <property type="match status" value="1"/>
</dbReference>
<feature type="signal peptide" evidence="8">
    <location>
        <begin position="1"/>
        <end position="18"/>
    </location>
</feature>
<evidence type="ECO:0000256" key="3">
    <source>
        <dbReference type="ARBA" id="ARBA00022452"/>
    </source>
</evidence>
<dbReference type="PANTHER" id="PTHR30069:SF36">
    <property type="entry name" value="BLL6948 PROTEIN"/>
    <property type="match status" value="1"/>
</dbReference>